<dbReference type="Proteomes" id="UP000034172">
    <property type="component" value="Unassembled WGS sequence"/>
</dbReference>
<gene>
    <name evidence="1" type="ORF">UW41_C0016G0008</name>
</gene>
<reference evidence="1 2" key="1">
    <citation type="journal article" date="2015" name="Nature">
        <title>rRNA introns, odd ribosomes, and small enigmatic genomes across a large radiation of phyla.</title>
        <authorList>
            <person name="Brown C.T."/>
            <person name="Hug L.A."/>
            <person name="Thomas B.C."/>
            <person name="Sharon I."/>
            <person name="Castelle C.J."/>
            <person name="Singh A."/>
            <person name="Wilkins M.J."/>
            <person name="Williams K.H."/>
            <person name="Banfield J.F."/>
        </authorList>
    </citation>
    <scope>NUCLEOTIDE SEQUENCE [LARGE SCALE GENOMIC DNA]</scope>
</reference>
<proteinExistence type="predicted"/>
<comment type="caution">
    <text evidence="1">The sequence shown here is derived from an EMBL/GenBank/DDBJ whole genome shotgun (WGS) entry which is preliminary data.</text>
</comment>
<name>A0A0G1HNX0_9BACT</name>
<evidence type="ECO:0000313" key="1">
    <source>
        <dbReference type="EMBL" id="KKT48871.1"/>
    </source>
</evidence>
<dbReference type="AlphaFoldDB" id="A0A0G1HNX0"/>
<sequence>MSPGAREPHEMGEGEPKQVVFEILIHLKEGTKDGFLGELAGELTPERKYVSNAKRWDADLPPLNLKGGRSLKVMGQMAGGKGISLVGMKWRDDIEPQRDGTVSKGVAILLQFGVGKSDFVDGEALNKWKALSKRVFEDFVWSADYHKAENKIGLFGPTRVVARTDGSSVANETGSQLVLKCEDCDLIN</sequence>
<protein>
    <submittedName>
        <fullName evidence="1">Uncharacterized protein</fullName>
    </submittedName>
</protein>
<organism evidence="1 2">
    <name type="scientific">Candidatus Collierbacteria bacterium GW2011_GWC2_44_18</name>
    <dbReference type="NCBI Taxonomy" id="1618392"/>
    <lineage>
        <taxon>Bacteria</taxon>
        <taxon>Candidatus Collieribacteriota</taxon>
    </lineage>
</organism>
<accession>A0A0G1HNX0</accession>
<evidence type="ECO:0000313" key="2">
    <source>
        <dbReference type="Proteomes" id="UP000034172"/>
    </source>
</evidence>
<dbReference type="EMBL" id="LCIE01000016">
    <property type="protein sequence ID" value="KKT48871.1"/>
    <property type="molecule type" value="Genomic_DNA"/>
</dbReference>
<dbReference type="STRING" id="1618392.UW41_C0016G0008"/>